<dbReference type="EMBL" id="SDPT01000002">
    <property type="protein sequence ID" value="RXZ31963.1"/>
    <property type="molecule type" value="Genomic_DNA"/>
</dbReference>
<dbReference type="PIRSF" id="PIRSF036794">
    <property type="entry name" value="UCP_erythr_ester"/>
    <property type="match status" value="1"/>
</dbReference>
<organism evidence="1 2">
    <name type="scientific">Sphingomonas desiccabilis</name>
    <dbReference type="NCBI Taxonomy" id="429134"/>
    <lineage>
        <taxon>Bacteria</taxon>
        <taxon>Pseudomonadati</taxon>
        <taxon>Pseudomonadota</taxon>
        <taxon>Alphaproteobacteria</taxon>
        <taxon>Sphingomonadales</taxon>
        <taxon>Sphingomonadaceae</taxon>
        <taxon>Sphingomonas</taxon>
    </lineage>
</organism>
<dbReference type="CDD" id="cd14728">
    <property type="entry name" value="Ere-like"/>
    <property type="match status" value="1"/>
</dbReference>
<dbReference type="PANTHER" id="PTHR31299:SF0">
    <property type="entry name" value="ESTERASE, PUTATIVE (AFU_ORTHOLOGUE AFUA_1G05850)-RELATED"/>
    <property type="match status" value="1"/>
</dbReference>
<dbReference type="InterPro" id="IPR014622">
    <property type="entry name" value="UCP036794_erythomycin"/>
</dbReference>
<evidence type="ECO:0000313" key="2">
    <source>
        <dbReference type="Proteomes" id="UP000292347"/>
    </source>
</evidence>
<dbReference type="SUPFAM" id="SSF159501">
    <property type="entry name" value="EreA/ChaN-like"/>
    <property type="match status" value="1"/>
</dbReference>
<dbReference type="PANTHER" id="PTHR31299">
    <property type="entry name" value="ESTERASE, PUTATIVE (AFU_ORTHOLOGUE AFUA_1G05850)-RELATED"/>
    <property type="match status" value="1"/>
</dbReference>
<reference evidence="1 2" key="1">
    <citation type="submission" date="2019-01" db="EMBL/GenBank/DDBJ databases">
        <title>Sphingomonas mucosissima sp. nov. and Sphingomonas desiccabilis sp. nov., from biological soil crusts in the Colorado Plateau, USA.</title>
        <authorList>
            <person name="Zhu D."/>
        </authorList>
    </citation>
    <scope>NUCLEOTIDE SEQUENCE [LARGE SCALE GENOMIC DNA]</scope>
    <source>
        <strain evidence="1 2">CP1D</strain>
    </source>
</reference>
<dbReference type="OrthoDB" id="9810066at2"/>
<evidence type="ECO:0000313" key="1">
    <source>
        <dbReference type="EMBL" id="RXZ31963.1"/>
    </source>
</evidence>
<keyword evidence="2" id="KW-1185">Reference proteome</keyword>
<sequence>MVAEDDPRRAAQLVAGAAEPLPDIDDPAFGALFDRFADARVVCLGEASHGTSEFYRARAAITRHLIERHGFTMVAVEADWPDAAVIDRTVRARPAPPEAPTPFTRFPAWMWRNAEFDRFVEWLTAHNADRDASARVSFHGLDLYNMTASVAAVIGYLERVDPVAAAEARRLYGCLKPWKEQPERYGRMALSEGHGRCESAVVQLLRDLFANEAAYAPGDPDSFLDAAQNARLVANAEAYYRAMYYGSAASWNLRDEHMADTLELLLQRKGPDAKAVVWAHNSHVGDARRTDMGQSRGELNLGQLVRERYDGAACLIGFGTHAGTVAAADDWDAPMRIMSVNPSRPDSFERVLHDSGAPRFLVDLREGAASPELREALTAERLERYIGVIYRPDTERWSHYSEATLAQEYDAFLWFDTTTAVQATAASSEAGQDETWPTGL</sequence>
<accession>A0A4Q2IQN9</accession>
<protein>
    <submittedName>
        <fullName evidence="1">Erythromycin esterase family protein</fullName>
    </submittedName>
</protein>
<name>A0A4Q2IQN9_9SPHN</name>
<comment type="caution">
    <text evidence="1">The sequence shown here is derived from an EMBL/GenBank/DDBJ whole genome shotgun (WGS) entry which is preliminary data.</text>
</comment>
<dbReference type="Pfam" id="PF05139">
    <property type="entry name" value="Erythro_esteras"/>
    <property type="match status" value="1"/>
</dbReference>
<gene>
    <name evidence="1" type="ORF">EO081_12300</name>
</gene>
<proteinExistence type="predicted"/>
<dbReference type="Gene3D" id="3.30.1870.10">
    <property type="entry name" value="EreA-like, domain 2"/>
    <property type="match status" value="1"/>
</dbReference>
<dbReference type="AlphaFoldDB" id="A0A4Q2IQN9"/>
<dbReference type="Proteomes" id="UP000292347">
    <property type="component" value="Unassembled WGS sequence"/>
</dbReference>
<dbReference type="InterPro" id="IPR052036">
    <property type="entry name" value="Hydrolase/PRTase-associated"/>
</dbReference>
<dbReference type="Gene3D" id="3.40.1660.10">
    <property type="entry name" value="EreA-like (biosynthetic domain)"/>
    <property type="match status" value="1"/>
</dbReference>
<dbReference type="Gene3D" id="1.20.1440.30">
    <property type="entry name" value="Biosynthetic Protein domain"/>
    <property type="match status" value="1"/>
</dbReference>
<dbReference type="InterPro" id="IPR007815">
    <property type="entry name" value="Emycin_Estase"/>
</dbReference>
<dbReference type="RefSeq" id="WP_129342178.1">
    <property type="nucleotide sequence ID" value="NZ_JACIDD010000002.1"/>
</dbReference>
<dbReference type="GO" id="GO:0046677">
    <property type="term" value="P:response to antibiotic"/>
    <property type="evidence" value="ECO:0007669"/>
    <property type="project" value="InterPro"/>
</dbReference>